<keyword evidence="14" id="KW-1185">Reference proteome</keyword>
<keyword evidence="10" id="KW-1015">Disulfide bond</keyword>
<dbReference type="EMBL" id="BAABWN010000009">
    <property type="protein sequence ID" value="GAA6168951.1"/>
    <property type="molecule type" value="Genomic_DNA"/>
</dbReference>
<keyword evidence="3 12" id="KW-0812">Transmembrane</keyword>
<dbReference type="Pfam" id="PF02628">
    <property type="entry name" value="COX15-CtaA"/>
    <property type="match status" value="1"/>
</dbReference>
<dbReference type="PANTHER" id="PTHR35457:SF1">
    <property type="entry name" value="HEME A SYNTHASE"/>
    <property type="match status" value="1"/>
</dbReference>
<name>A0ABQ0ABC9_9GAMM</name>
<keyword evidence="2" id="KW-1003">Cell membrane</keyword>
<evidence type="ECO:0000256" key="9">
    <source>
        <dbReference type="ARBA" id="ARBA00023136"/>
    </source>
</evidence>
<evidence type="ECO:0000256" key="3">
    <source>
        <dbReference type="ARBA" id="ARBA00022692"/>
    </source>
</evidence>
<keyword evidence="6" id="KW-0560">Oxidoreductase</keyword>
<evidence type="ECO:0000313" key="14">
    <source>
        <dbReference type="Proteomes" id="UP001465153"/>
    </source>
</evidence>
<feature type="transmembrane region" description="Helical" evidence="12">
    <location>
        <begin position="115"/>
        <end position="133"/>
    </location>
</feature>
<keyword evidence="9 12" id="KW-0472">Membrane</keyword>
<evidence type="ECO:0000256" key="6">
    <source>
        <dbReference type="ARBA" id="ARBA00023002"/>
    </source>
</evidence>
<protein>
    <submittedName>
        <fullName evidence="13">COX15/CtaA family protein</fullName>
    </submittedName>
</protein>
<feature type="transmembrane region" description="Helical" evidence="12">
    <location>
        <begin position="355"/>
        <end position="378"/>
    </location>
</feature>
<feature type="transmembrane region" description="Helical" evidence="12">
    <location>
        <begin position="44"/>
        <end position="64"/>
    </location>
</feature>
<comment type="pathway">
    <text evidence="11">Porphyrin-containing compound metabolism.</text>
</comment>
<feature type="transmembrane region" description="Helical" evidence="12">
    <location>
        <begin position="225"/>
        <end position="245"/>
    </location>
</feature>
<gene>
    <name evidence="13" type="ORF">NBRC116591_27620</name>
</gene>
<evidence type="ECO:0000256" key="11">
    <source>
        <dbReference type="ARBA" id="ARBA00023444"/>
    </source>
</evidence>
<accession>A0ABQ0ABC9</accession>
<evidence type="ECO:0000256" key="5">
    <source>
        <dbReference type="ARBA" id="ARBA00022989"/>
    </source>
</evidence>
<reference evidence="13 14" key="1">
    <citation type="submission" date="2024-04" db="EMBL/GenBank/DDBJ databases">
        <title>Draft genome sequence of Sessilibacter corallicola NBRC 116591.</title>
        <authorList>
            <person name="Miyakawa T."/>
            <person name="Kusuya Y."/>
            <person name="Miura T."/>
        </authorList>
    </citation>
    <scope>NUCLEOTIDE SEQUENCE [LARGE SCALE GENOMIC DNA]</scope>
    <source>
        <strain evidence="13 14">KU-00831-HH</strain>
    </source>
</reference>
<feature type="transmembrane region" description="Helical" evidence="12">
    <location>
        <begin position="327"/>
        <end position="349"/>
    </location>
</feature>
<keyword evidence="5 12" id="KW-1133">Transmembrane helix</keyword>
<evidence type="ECO:0000256" key="8">
    <source>
        <dbReference type="ARBA" id="ARBA00023133"/>
    </source>
</evidence>
<comment type="subcellular location">
    <subcellularLocation>
        <location evidence="1">Membrane</location>
        <topology evidence="1">Multi-pass membrane protein</topology>
    </subcellularLocation>
</comment>
<proteinExistence type="predicted"/>
<organism evidence="13 14">
    <name type="scientific">Sessilibacter corallicola</name>
    <dbReference type="NCBI Taxonomy" id="2904075"/>
    <lineage>
        <taxon>Bacteria</taxon>
        <taxon>Pseudomonadati</taxon>
        <taxon>Pseudomonadota</taxon>
        <taxon>Gammaproteobacteria</taxon>
        <taxon>Cellvibrionales</taxon>
        <taxon>Cellvibrionaceae</taxon>
        <taxon>Sessilibacter</taxon>
    </lineage>
</organism>
<dbReference type="PANTHER" id="PTHR35457">
    <property type="entry name" value="HEME A SYNTHASE"/>
    <property type="match status" value="1"/>
</dbReference>
<dbReference type="Proteomes" id="UP001465153">
    <property type="component" value="Unassembled WGS sequence"/>
</dbReference>
<evidence type="ECO:0000313" key="13">
    <source>
        <dbReference type="EMBL" id="GAA6168951.1"/>
    </source>
</evidence>
<evidence type="ECO:0000256" key="7">
    <source>
        <dbReference type="ARBA" id="ARBA00023004"/>
    </source>
</evidence>
<evidence type="ECO:0000256" key="10">
    <source>
        <dbReference type="ARBA" id="ARBA00023157"/>
    </source>
</evidence>
<dbReference type="InterPro" id="IPR003780">
    <property type="entry name" value="COX15/CtaA_fam"/>
</dbReference>
<feature type="transmembrane region" description="Helical" evidence="12">
    <location>
        <begin position="170"/>
        <end position="194"/>
    </location>
</feature>
<evidence type="ECO:0000256" key="4">
    <source>
        <dbReference type="ARBA" id="ARBA00022723"/>
    </source>
</evidence>
<keyword evidence="7" id="KW-0408">Iron</keyword>
<evidence type="ECO:0000256" key="1">
    <source>
        <dbReference type="ARBA" id="ARBA00004141"/>
    </source>
</evidence>
<comment type="caution">
    <text evidence="13">The sequence shown here is derived from an EMBL/GenBank/DDBJ whole genome shotgun (WGS) entry which is preliminary data.</text>
</comment>
<sequence length="396" mass="43431">MNSAPITSIHTQSKIPATLHDNTHTHSDSTNSTGFTLAQCYKMLALAAFLLAFVVVGLGAYTRLVHAGLGCPDWPGCYGHLTWPTSQQEISAAEAKFPETPVELDKTWPEMVHRYFAGTLGLLVLAIVTVSVLNKKSNARSKQPIKLPFLILAIVIVQAAFGMWTVTLKLWPQVVTLHLLGGFTTLALLGLLNIKLNQERLFKHFSNYPASDLPQQPNVKIIKRLSIICLLLVVTQISLGGWTAANYAALPCHDFPTCQGTLWPTMDFKSGFNVTQTIGPNYLGGQLDGPSRTAIHMSHRIGAGLVFLFCIPLIILLYRQPFLKSSAVILLSALTIQIALGISNVVFITPLPVAILHNLFGVILLLSLIFCLSHLLYFKKFNLQSIQSDKNLSPRS</sequence>
<keyword evidence="4" id="KW-0479">Metal-binding</keyword>
<keyword evidence="8" id="KW-0350">Heme biosynthesis</keyword>
<feature type="transmembrane region" description="Helical" evidence="12">
    <location>
        <begin position="301"/>
        <end position="318"/>
    </location>
</feature>
<evidence type="ECO:0000256" key="2">
    <source>
        <dbReference type="ARBA" id="ARBA00022475"/>
    </source>
</evidence>
<dbReference type="RefSeq" id="WP_353303628.1">
    <property type="nucleotide sequence ID" value="NZ_BAABWN010000009.1"/>
</dbReference>
<feature type="transmembrane region" description="Helical" evidence="12">
    <location>
        <begin position="145"/>
        <end position="164"/>
    </location>
</feature>
<dbReference type="InterPro" id="IPR050450">
    <property type="entry name" value="COX15/CtaA_HemeA_synthase"/>
</dbReference>
<evidence type="ECO:0000256" key="12">
    <source>
        <dbReference type="SAM" id="Phobius"/>
    </source>
</evidence>